<dbReference type="FunFam" id="3.40.1280.30:FF:000003">
    <property type="entry name" value="tRNA methyltransferase 10C, mitochondrial RNase P subunit"/>
    <property type="match status" value="1"/>
</dbReference>
<feature type="domain" description="SAM-dependent MTase TRM10-type" evidence="10">
    <location>
        <begin position="180"/>
        <end position="374"/>
    </location>
</feature>
<dbReference type="PROSITE" id="PS51675">
    <property type="entry name" value="SAM_MT_TRM10"/>
    <property type="match status" value="1"/>
</dbReference>
<keyword evidence="6" id="KW-0809">Transit peptide</keyword>
<dbReference type="EMBL" id="GEZM01095223">
    <property type="protein sequence ID" value="JAV55451.1"/>
    <property type="molecule type" value="Transcribed_RNA"/>
</dbReference>
<evidence type="ECO:0000256" key="8">
    <source>
        <dbReference type="ARBA" id="ARBA00023128"/>
    </source>
</evidence>
<dbReference type="InterPro" id="IPR007356">
    <property type="entry name" value="tRNA_m1G_MeTrfase_euk"/>
</dbReference>
<evidence type="ECO:0000256" key="3">
    <source>
        <dbReference type="ARBA" id="ARBA00022679"/>
    </source>
</evidence>
<keyword evidence="4" id="KW-0949">S-adenosyl-L-methionine</keyword>
<evidence type="ECO:0000256" key="7">
    <source>
        <dbReference type="ARBA" id="ARBA00023054"/>
    </source>
</evidence>
<dbReference type="GO" id="GO:0070131">
    <property type="term" value="P:positive regulation of mitochondrial translation"/>
    <property type="evidence" value="ECO:0007669"/>
    <property type="project" value="TreeGrafter"/>
</dbReference>
<dbReference type="InterPro" id="IPR028564">
    <property type="entry name" value="MT_TRM10-typ"/>
</dbReference>
<name>A0A1Y1K4N5_PHOPY</name>
<evidence type="ECO:0000256" key="2">
    <source>
        <dbReference type="ARBA" id="ARBA00022603"/>
    </source>
</evidence>
<keyword evidence="5" id="KW-0819">tRNA processing</keyword>
<dbReference type="Gene3D" id="3.40.1280.30">
    <property type="match status" value="1"/>
</dbReference>
<keyword evidence="2" id="KW-0489">Methyltransferase</keyword>
<organism evidence="11">
    <name type="scientific">Photinus pyralis</name>
    <name type="common">Common eastern firefly</name>
    <name type="synonym">Lampyris pyralis</name>
    <dbReference type="NCBI Taxonomy" id="7054"/>
    <lineage>
        <taxon>Eukaryota</taxon>
        <taxon>Metazoa</taxon>
        <taxon>Ecdysozoa</taxon>
        <taxon>Arthropoda</taxon>
        <taxon>Hexapoda</taxon>
        <taxon>Insecta</taxon>
        <taxon>Pterygota</taxon>
        <taxon>Neoptera</taxon>
        <taxon>Endopterygota</taxon>
        <taxon>Coleoptera</taxon>
        <taxon>Polyphaga</taxon>
        <taxon>Elateriformia</taxon>
        <taxon>Elateroidea</taxon>
        <taxon>Lampyridae</taxon>
        <taxon>Lampyrinae</taxon>
        <taxon>Photinus</taxon>
    </lineage>
</organism>
<dbReference type="GO" id="GO:0032259">
    <property type="term" value="P:methylation"/>
    <property type="evidence" value="ECO:0007669"/>
    <property type="project" value="UniProtKB-KW"/>
</dbReference>
<keyword evidence="3" id="KW-0808">Transferase</keyword>
<sequence length="426" mass="49843">MFRILRCCRLGVNLIDSVIKDSSCKPLKYRQIPNFTFKIKNYTNSVTVNPSLEAENSDEPNVSEIVGDDEELAHKLRVLILEAEVFRQEGKGVPDNSSIKNEQWKYLLTLPSISARRKYLEFLYKVEKKKENRQRKKEDKRIEWEASEKPKRDREDVMNYNLGGNHFMLRIYDTTMNQMYNNRLIQAMQFGQKMVVDCGFGQNMTPRENANCAKQLMLLFAENRGSDDPFDLHYCNTVRNSSLMNGLNKFITTMYEPWFPLHLHEESYLDVFPKEQLVYLTPHCKDVLKTYSHDDIYIIGGIVDKVNNEPLSLAKAKKEGLRMAKLPLDYYLDWGSGSGKSLTINQVLSILVDVKATGDWKHALRHVPRRKLANYFEEVAPRKLFNVAQGNYPDKPKHKFNKDYKYSKDFDNLKYLSRVSNIKRYK</sequence>
<dbReference type="AlphaFoldDB" id="A0A1Y1K4N5"/>
<protein>
    <recommendedName>
        <fullName evidence="9">RNA (guanine-9-)-methyltransferase domain-containing protein 1</fullName>
    </recommendedName>
</protein>
<evidence type="ECO:0000256" key="9">
    <source>
        <dbReference type="ARBA" id="ARBA00029803"/>
    </source>
</evidence>
<dbReference type="GO" id="GO:0008168">
    <property type="term" value="F:methyltransferase activity"/>
    <property type="evidence" value="ECO:0007669"/>
    <property type="project" value="UniProtKB-KW"/>
</dbReference>
<evidence type="ECO:0000259" key="10">
    <source>
        <dbReference type="PROSITE" id="PS51675"/>
    </source>
</evidence>
<evidence type="ECO:0000256" key="6">
    <source>
        <dbReference type="ARBA" id="ARBA00022946"/>
    </source>
</evidence>
<dbReference type="PANTHER" id="PTHR13563:SF5">
    <property type="entry name" value="TRNA METHYLTRANSFERASE 10 HOMOLOG C"/>
    <property type="match status" value="1"/>
</dbReference>
<dbReference type="GO" id="GO:0097745">
    <property type="term" value="P:mitochondrial tRNA 5'-end processing"/>
    <property type="evidence" value="ECO:0007669"/>
    <property type="project" value="TreeGrafter"/>
</dbReference>
<evidence type="ECO:0000256" key="4">
    <source>
        <dbReference type="ARBA" id="ARBA00022691"/>
    </source>
</evidence>
<dbReference type="GO" id="GO:0000049">
    <property type="term" value="F:tRNA binding"/>
    <property type="evidence" value="ECO:0007669"/>
    <property type="project" value="TreeGrafter"/>
</dbReference>
<comment type="subcellular location">
    <subcellularLocation>
        <location evidence="1">Mitochondrion</location>
    </subcellularLocation>
</comment>
<evidence type="ECO:0000256" key="1">
    <source>
        <dbReference type="ARBA" id="ARBA00004173"/>
    </source>
</evidence>
<dbReference type="InterPro" id="IPR038459">
    <property type="entry name" value="MT_TRM10-typ_sf"/>
</dbReference>
<evidence type="ECO:0000313" key="11">
    <source>
        <dbReference type="EMBL" id="JAV55451.1"/>
    </source>
</evidence>
<proteinExistence type="predicted"/>
<dbReference type="InterPro" id="IPR025812">
    <property type="entry name" value="Trm10_C_MTase_dom"/>
</dbReference>
<keyword evidence="8" id="KW-0496">Mitochondrion</keyword>
<dbReference type="GO" id="GO:0005739">
    <property type="term" value="C:mitochondrion"/>
    <property type="evidence" value="ECO:0007669"/>
    <property type="project" value="UniProtKB-SubCell"/>
</dbReference>
<dbReference type="CDD" id="cd18102">
    <property type="entry name" value="Trm10_MRRP1"/>
    <property type="match status" value="1"/>
</dbReference>
<evidence type="ECO:0000256" key="5">
    <source>
        <dbReference type="ARBA" id="ARBA00022694"/>
    </source>
</evidence>
<dbReference type="GO" id="GO:0005654">
    <property type="term" value="C:nucleoplasm"/>
    <property type="evidence" value="ECO:0007669"/>
    <property type="project" value="TreeGrafter"/>
</dbReference>
<accession>A0A1Y1K4N5</accession>
<keyword evidence="7" id="KW-0175">Coiled coil</keyword>
<dbReference type="PANTHER" id="PTHR13563">
    <property type="entry name" value="TRNA (GUANINE-9-) METHYLTRANSFERASE"/>
    <property type="match status" value="1"/>
</dbReference>
<reference evidence="11" key="1">
    <citation type="journal article" date="2016" name="Sci. Rep.">
        <title>Molecular characterization of firefly nuptial gifts: a multi-omics approach sheds light on postcopulatory sexual selection.</title>
        <authorList>
            <person name="Al-Wathiqui N."/>
            <person name="Fallon T.R."/>
            <person name="South A."/>
            <person name="Weng J.K."/>
            <person name="Lewis S.M."/>
        </authorList>
    </citation>
    <scope>NUCLEOTIDE SEQUENCE</scope>
</reference>